<dbReference type="CDD" id="cd16413">
    <property type="entry name" value="DGQHR_domain"/>
    <property type="match status" value="1"/>
</dbReference>
<reference evidence="2" key="1">
    <citation type="journal article" date="2019" name="Int. J. Syst. Evol. Microbiol.">
        <title>The Global Catalogue of Microorganisms (GCM) 10K type strain sequencing project: providing services to taxonomists for standard genome sequencing and annotation.</title>
        <authorList>
            <consortium name="The Broad Institute Genomics Platform"/>
            <consortium name="The Broad Institute Genome Sequencing Center for Infectious Disease"/>
            <person name="Wu L."/>
            <person name="Ma J."/>
        </authorList>
    </citation>
    <scope>NUCLEOTIDE SEQUENCE [LARGE SCALE GENOMIC DNA]</scope>
    <source>
        <strain evidence="2">NBRC 102407</strain>
    </source>
</reference>
<evidence type="ECO:0000313" key="1">
    <source>
        <dbReference type="EMBL" id="GLT22533.1"/>
    </source>
</evidence>
<comment type="caution">
    <text evidence="1">The sequence shown here is derived from an EMBL/GenBank/DDBJ whole genome shotgun (WGS) entry which is preliminary data.</text>
</comment>
<dbReference type="RefSeq" id="WP_284187835.1">
    <property type="nucleotide sequence ID" value="NZ_BSPX01000026.1"/>
</dbReference>
<dbReference type="EMBL" id="BSPX01000026">
    <property type="protein sequence ID" value="GLT22533.1"/>
    <property type="molecule type" value="Genomic_DNA"/>
</dbReference>
<name>A0ABQ6FAG3_9RHOO</name>
<dbReference type="Proteomes" id="UP001157167">
    <property type="component" value="Unassembled WGS sequence"/>
</dbReference>
<keyword evidence="2" id="KW-1185">Reference proteome</keyword>
<dbReference type="InterPro" id="IPR017601">
    <property type="entry name" value="DGQHR-contain_dom"/>
</dbReference>
<dbReference type="NCBIfam" id="TIGR03187">
    <property type="entry name" value="DGQHR"/>
    <property type="match status" value="1"/>
</dbReference>
<organism evidence="1 2">
    <name type="scientific">Zoogloea oryzae</name>
    <dbReference type="NCBI Taxonomy" id="310767"/>
    <lineage>
        <taxon>Bacteria</taxon>
        <taxon>Pseudomonadati</taxon>
        <taxon>Pseudomonadota</taxon>
        <taxon>Betaproteobacteria</taxon>
        <taxon>Rhodocyclales</taxon>
        <taxon>Zoogloeaceae</taxon>
        <taxon>Zoogloea</taxon>
    </lineage>
</organism>
<sequence length="433" mass="48292">MTPQYPITVPAISVTQPLGTFYVVSLPARVLLDTTYSDRLRAKRSADGETYELEGSQRGLLIPRLRDIGAYIAGEESTFPNSIILAPNFDPETGEPIEEDNENARNLRWHVDEVRTSGVANGVSYTLTIPTNAALAPIIDGQHRLFGFNFCDKPERLDTELVCSLFLDLPKPFQAFLFATINSNQKPVDKSQTFELFGYNIEKEPSGNWSPDKLAVYFARKLNSESDSPLCRKVLVAAENDFALTRAQAKAQGRWMVSMATVVEGISRLFSQNTKRDRTILLSYKSGERNREVLARAAAGDKSPLRELYLQLNDKVIYAAVKNFLIAAQELFWSKCKPDSFICKTVGVQALFDVLLAISKEGFATKTFSVDFFTKKLAPAAEINFGNERFKNASGSGRLLIKNCIFVKAGLESEKIENLKEQQRKEIDDAISA</sequence>
<proteinExistence type="predicted"/>
<gene>
    <name evidence="1" type="ORF">GCM10007933_19930</name>
</gene>
<accession>A0ABQ6FAG3</accession>
<evidence type="ECO:0000313" key="2">
    <source>
        <dbReference type="Proteomes" id="UP001157167"/>
    </source>
</evidence>
<protein>
    <recommendedName>
        <fullName evidence="3">DGQHR domain-containing protein</fullName>
    </recommendedName>
</protein>
<evidence type="ECO:0008006" key="3">
    <source>
        <dbReference type="Google" id="ProtNLM"/>
    </source>
</evidence>